<name>A0A7G5FHP1_9CORY</name>
<dbReference type="PANTHER" id="PTHR34136:SF1">
    <property type="entry name" value="UDP-N-ACETYL-D-MANNOSAMINURONIC ACID TRANSFERASE"/>
    <property type="match status" value="1"/>
</dbReference>
<sequence>MTTKTAFPDVVDSFAREIARPGTVVTWLNHWSVFRTDREELALMSAIGIDGTLLQLLLMRNGLGIGRTSADLVLPVLFDDILQPGSRIAVIGAEPGIARAAAQRITAHKAIGFDGFGELAELRRDPHKLHEFRPDVIVLGLGAGLQDTVALEMHRLFPEAIVCTAGGWVSQLASKQQYFPPIIHKLRLGWAWRIAHEPRRLIRRYTIDAVDFVKRRKDVVGYFKRLPHRVTATGFQR</sequence>
<organism evidence="3 4">
    <name type="scientific">Corynebacterium hindlerae</name>
    <dbReference type="NCBI Taxonomy" id="699041"/>
    <lineage>
        <taxon>Bacteria</taxon>
        <taxon>Bacillati</taxon>
        <taxon>Actinomycetota</taxon>
        <taxon>Actinomycetes</taxon>
        <taxon>Mycobacteriales</taxon>
        <taxon>Corynebacteriaceae</taxon>
        <taxon>Corynebacterium</taxon>
    </lineage>
</organism>
<evidence type="ECO:0000256" key="2">
    <source>
        <dbReference type="ARBA" id="ARBA00022679"/>
    </source>
</evidence>
<keyword evidence="1" id="KW-0328">Glycosyltransferase</keyword>
<gene>
    <name evidence="3" type="ORF">HW450_05300</name>
</gene>
<dbReference type="PANTHER" id="PTHR34136">
    <property type="match status" value="1"/>
</dbReference>
<evidence type="ECO:0000313" key="3">
    <source>
        <dbReference type="EMBL" id="QMV86132.1"/>
    </source>
</evidence>
<dbReference type="GO" id="GO:0016758">
    <property type="term" value="F:hexosyltransferase activity"/>
    <property type="evidence" value="ECO:0007669"/>
    <property type="project" value="TreeGrafter"/>
</dbReference>
<evidence type="ECO:0000256" key="1">
    <source>
        <dbReference type="ARBA" id="ARBA00022676"/>
    </source>
</evidence>
<dbReference type="InterPro" id="IPR004629">
    <property type="entry name" value="WecG_TagA_CpsF"/>
</dbReference>
<keyword evidence="4" id="KW-1185">Reference proteome</keyword>
<proteinExistence type="predicted"/>
<dbReference type="Pfam" id="PF03808">
    <property type="entry name" value="Glyco_tran_WecG"/>
    <property type="match status" value="1"/>
</dbReference>
<reference evidence="3 4" key="1">
    <citation type="submission" date="2020-07" db="EMBL/GenBank/DDBJ databases">
        <title>non toxigenic Corynebacterium sp. nov from a clinical source.</title>
        <authorList>
            <person name="Bernier A.-M."/>
            <person name="Bernard K."/>
        </authorList>
    </citation>
    <scope>NUCLEOTIDE SEQUENCE [LARGE SCALE GENOMIC DNA]</scope>
    <source>
        <strain evidence="4">NML 93-0612</strain>
    </source>
</reference>
<accession>A0A7G5FHP1</accession>
<keyword evidence="2 3" id="KW-0808">Transferase</keyword>
<dbReference type="Proteomes" id="UP000515570">
    <property type="component" value="Chromosome"/>
</dbReference>
<dbReference type="RefSeq" id="WP_182386945.1">
    <property type="nucleotide sequence ID" value="NZ_CP059833.1"/>
</dbReference>
<dbReference type="EMBL" id="CP059833">
    <property type="protein sequence ID" value="QMV86132.1"/>
    <property type="molecule type" value="Genomic_DNA"/>
</dbReference>
<dbReference type="AlphaFoldDB" id="A0A7G5FHP1"/>
<evidence type="ECO:0000313" key="4">
    <source>
        <dbReference type="Proteomes" id="UP000515570"/>
    </source>
</evidence>
<protein>
    <submittedName>
        <fullName evidence="3">WecB/TagA/CpsF family glycosyltransferase</fullName>
    </submittedName>
</protein>